<gene>
    <name evidence="3" type="ORF">B0T25DRAFT_6003</name>
</gene>
<feature type="transmembrane region" description="Helical" evidence="2">
    <location>
        <begin position="103"/>
        <end position="120"/>
    </location>
</feature>
<keyword evidence="2" id="KW-1133">Transmembrane helix</keyword>
<feature type="transmembrane region" description="Helical" evidence="2">
    <location>
        <begin position="61"/>
        <end position="83"/>
    </location>
</feature>
<reference evidence="3" key="1">
    <citation type="journal article" date="2023" name="Mol. Phylogenet. Evol.">
        <title>Genome-scale phylogeny and comparative genomics of the fungal order Sordariales.</title>
        <authorList>
            <person name="Hensen N."/>
            <person name="Bonometti L."/>
            <person name="Westerberg I."/>
            <person name="Brannstrom I.O."/>
            <person name="Guillou S."/>
            <person name="Cros-Aarteil S."/>
            <person name="Calhoun S."/>
            <person name="Haridas S."/>
            <person name="Kuo A."/>
            <person name="Mondo S."/>
            <person name="Pangilinan J."/>
            <person name="Riley R."/>
            <person name="LaButti K."/>
            <person name="Andreopoulos B."/>
            <person name="Lipzen A."/>
            <person name="Chen C."/>
            <person name="Yan M."/>
            <person name="Daum C."/>
            <person name="Ng V."/>
            <person name="Clum A."/>
            <person name="Steindorff A."/>
            <person name="Ohm R.A."/>
            <person name="Martin F."/>
            <person name="Silar P."/>
            <person name="Natvig D.O."/>
            <person name="Lalanne C."/>
            <person name="Gautier V."/>
            <person name="Ament-Velasquez S.L."/>
            <person name="Kruys A."/>
            <person name="Hutchinson M.I."/>
            <person name="Powell A.J."/>
            <person name="Barry K."/>
            <person name="Miller A.N."/>
            <person name="Grigoriev I.V."/>
            <person name="Debuchy R."/>
            <person name="Gladieux P."/>
            <person name="Hiltunen Thoren M."/>
            <person name="Johannesson H."/>
        </authorList>
    </citation>
    <scope>NUCLEOTIDE SEQUENCE</scope>
    <source>
        <strain evidence="3">CBS 955.72</strain>
    </source>
</reference>
<feature type="transmembrane region" description="Helical" evidence="2">
    <location>
        <begin position="141"/>
        <end position="161"/>
    </location>
</feature>
<evidence type="ECO:0000313" key="3">
    <source>
        <dbReference type="EMBL" id="KAK3362414.1"/>
    </source>
</evidence>
<comment type="caution">
    <text evidence="3">The sequence shown here is derived from an EMBL/GenBank/DDBJ whole genome shotgun (WGS) entry which is preliminary data.</text>
</comment>
<keyword evidence="2" id="KW-0812">Transmembrane</keyword>
<name>A0AAJ0HT93_9PEZI</name>
<dbReference type="AlphaFoldDB" id="A0AAJ0HT93"/>
<evidence type="ECO:0000313" key="4">
    <source>
        <dbReference type="Proteomes" id="UP001275084"/>
    </source>
</evidence>
<keyword evidence="2" id="KW-0472">Membrane</keyword>
<keyword evidence="4" id="KW-1185">Reference proteome</keyword>
<dbReference type="Proteomes" id="UP001275084">
    <property type="component" value="Unassembled WGS sequence"/>
</dbReference>
<feature type="transmembrane region" description="Helical" evidence="2">
    <location>
        <begin position="520"/>
        <end position="544"/>
    </location>
</feature>
<dbReference type="EMBL" id="JAUIQD010000001">
    <property type="protein sequence ID" value="KAK3362414.1"/>
    <property type="molecule type" value="Genomic_DNA"/>
</dbReference>
<accession>A0AAJ0HT93</accession>
<proteinExistence type="predicted"/>
<sequence>MDKKQPLASVSTLRCTEEPELQVEVQEKEIPAEPSLNASQPIAEDKTGHAQIWRNLSSVPLLLSSFLTCLIFSLLYCLFIYHVLIRKHPQVGGVLFDGPTSNLLISIFSQVFALLSEALIRGLLDTLRTTLADREKGTSASAFFGISAATGWLSVFRIASVDAFRDVWLLVPALGLLFGSVLKFQATFDYYFSSSEIKTPVYAGLVPIDIRLLSNIRTTDLWVYFQSFTSILLAHPRYSVPFPLEQCTGDCTSFLMPGGLEMMRQVSPQLNLTAFHGGIFDNAEAIRVENSRGMALVFERMDPGFEFAWSEECIYPGEQLKDGVQLCLKQDGKSVIAGWTSCPEEIFGHHDCSKNASWTRTPMEWTTKMTAYFQFATVTYNRNNGSIVDIKASPAGLSDQISLSAADYITLFSKLLIPSAGETDALIITKINSIIYDLTWLHRTYQVTFPDQKDTPTSYLRNFLAVPLQFAVVATEFANYSIPADVLKAFFGEDGLPLPEVMRTVAVGGKSTTMLLIKEWTGWAFIGGAIVMLLVATGGVVWVLSRPVKVVGRIGIPELDILRVGGWDRGDENGIERGEQTDIRAGEPTPRGLTELPGGTVGRDQHDASSWKLAAALKYWRVVSVKGNGGADATLIAVPSDTRGKKRGSE</sequence>
<reference evidence="3" key="2">
    <citation type="submission" date="2023-06" db="EMBL/GenBank/DDBJ databases">
        <authorList>
            <consortium name="Lawrence Berkeley National Laboratory"/>
            <person name="Haridas S."/>
            <person name="Hensen N."/>
            <person name="Bonometti L."/>
            <person name="Westerberg I."/>
            <person name="Brannstrom I.O."/>
            <person name="Guillou S."/>
            <person name="Cros-Aarteil S."/>
            <person name="Calhoun S."/>
            <person name="Kuo A."/>
            <person name="Mondo S."/>
            <person name="Pangilinan J."/>
            <person name="Riley R."/>
            <person name="Labutti K."/>
            <person name="Andreopoulos B."/>
            <person name="Lipzen A."/>
            <person name="Chen C."/>
            <person name="Yanf M."/>
            <person name="Daum C."/>
            <person name="Ng V."/>
            <person name="Clum A."/>
            <person name="Steindorff A."/>
            <person name="Ohm R."/>
            <person name="Martin F."/>
            <person name="Silar P."/>
            <person name="Natvig D."/>
            <person name="Lalanne C."/>
            <person name="Gautier V."/>
            <person name="Ament-Velasquez S.L."/>
            <person name="Kruys A."/>
            <person name="Hutchinson M.I."/>
            <person name="Powell A.J."/>
            <person name="Barry K."/>
            <person name="Miller A.N."/>
            <person name="Grigoriev I.V."/>
            <person name="Debuchy R."/>
            <person name="Gladieux P."/>
            <person name="Thoren M.H."/>
            <person name="Johannesson H."/>
        </authorList>
    </citation>
    <scope>NUCLEOTIDE SEQUENCE</scope>
    <source>
        <strain evidence="3">CBS 955.72</strain>
    </source>
</reference>
<feature type="region of interest" description="Disordered" evidence="1">
    <location>
        <begin position="572"/>
        <end position="604"/>
    </location>
</feature>
<feature type="compositionally biased region" description="Basic and acidic residues" evidence="1">
    <location>
        <begin position="572"/>
        <end position="585"/>
    </location>
</feature>
<protein>
    <submittedName>
        <fullName evidence="3">Uncharacterized protein</fullName>
    </submittedName>
</protein>
<evidence type="ECO:0000256" key="1">
    <source>
        <dbReference type="SAM" id="MobiDB-lite"/>
    </source>
</evidence>
<evidence type="ECO:0000256" key="2">
    <source>
        <dbReference type="SAM" id="Phobius"/>
    </source>
</evidence>
<organism evidence="3 4">
    <name type="scientific">Lasiosphaeria hispida</name>
    <dbReference type="NCBI Taxonomy" id="260671"/>
    <lineage>
        <taxon>Eukaryota</taxon>
        <taxon>Fungi</taxon>
        <taxon>Dikarya</taxon>
        <taxon>Ascomycota</taxon>
        <taxon>Pezizomycotina</taxon>
        <taxon>Sordariomycetes</taxon>
        <taxon>Sordariomycetidae</taxon>
        <taxon>Sordariales</taxon>
        <taxon>Lasiosphaeriaceae</taxon>
        <taxon>Lasiosphaeria</taxon>
    </lineage>
</organism>